<feature type="transmembrane region" description="Helical" evidence="1">
    <location>
        <begin position="12"/>
        <end position="33"/>
    </location>
</feature>
<keyword evidence="1" id="KW-0812">Transmembrane</keyword>
<dbReference type="EMBL" id="BART01001024">
    <property type="protein sequence ID" value="GAG60699.1"/>
    <property type="molecule type" value="Genomic_DNA"/>
</dbReference>
<feature type="non-terminal residue" evidence="2">
    <location>
        <position position="122"/>
    </location>
</feature>
<organism evidence="2">
    <name type="scientific">marine sediment metagenome</name>
    <dbReference type="NCBI Taxonomy" id="412755"/>
    <lineage>
        <taxon>unclassified sequences</taxon>
        <taxon>metagenomes</taxon>
        <taxon>ecological metagenomes</taxon>
    </lineage>
</organism>
<accession>X0YVE4</accession>
<feature type="transmembrane region" description="Helical" evidence="1">
    <location>
        <begin position="92"/>
        <end position="117"/>
    </location>
</feature>
<reference evidence="2" key="1">
    <citation type="journal article" date="2014" name="Front. Microbiol.">
        <title>High frequency of phylogenetically diverse reductive dehalogenase-homologous genes in deep subseafloor sedimentary metagenomes.</title>
        <authorList>
            <person name="Kawai M."/>
            <person name="Futagami T."/>
            <person name="Toyoda A."/>
            <person name="Takaki Y."/>
            <person name="Nishi S."/>
            <person name="Hori S."/>
            <person name="Arai W."/>
            <person name="Tsubouchi T."/>
            <person name="Morono Y."/>
            <person name="Uchiyama I."/>
            <person name="Ito T."/>
            <person name="Fujiyama A."/>
            <person name="Inagaki F."/>
            <person name="Takami H."/>
        </authorList>
    </citation>
    <scope>NUCLEOTIDE SEQUENCE</scope>
    <source>
        <strain evidence="2">Expedition CK06-06</strain>
    </source>
</reference>
<keyword evidence="1" id="KW-0472">Membrane</keyword>
<keyword evidence="1" id="KW-1133">Transmembrane helix</keyword>
<protein>
    <submittedName>
        <fullName evidence="2">Uncharacterized protein</fullName>
    </submittedName>
</protein>
<evidence type="ECO:0000256" key="1">
    <source>
        <dbReference type="SAM" id="Phobius"/>
    </source>
</evidence>
<sequence>MLRMRIYEKVTHRLFLVDCILIAIFLTLIPTIINLEAIRLGVFIEIIPTIIPTINYTLYIAFGILIFTYYLLKKYKINEKYTSGVLKSQIFIEIIIAGTTVFYYFFILLAGTVYSFLFPFIM</sequence>
<gene>
    <name evidence="2" type="ORF">S01H4_03981</name>
</gene>
<proteinExistence type="predicted"/>
<name>X0YVE4_9ZZZZ</name>
<feature type="transmembrane region" description="Helical" evidence="1">
    <location>
        <begin position="53"/>
        <end position="72"/>
    </location>
</feature>
<dbReference type="AlphaFoldDB" id="X0YVE4"/>
<evidence type="ECO:0000313" key="2">
    <source>
        <dbReference type="EMBL" id="GAG60699.1"/>
    </source>
</evidence>
<comment type="caution">
    <text evidence="2">The sequence shown here is derived from an EMBL/GenBank/DDBJ whole genome shotgun (WGS) entry which is preliminary data.</text>
</comment>